<evidence type="ECO:0000313" key="7">
    <source>
        <dbReference type="EMBL" id="MBR7829351.1"/>
    </source>
</evidence>
<feature type="transmembrane region" description="Helical" evidence="5">
    <location>
        <begin position="155"/>
        <end position="177"/>
    </location>
</feature>
<name>A0A941ED73_9ACTN</name>
<proteinExistence type="predicted"/>
<comment type="subcellular location">
    <subcellularLocation>
        <location evidence="1">Membrane</location>
        <topology evidence="1">Multi-pass membrane protein</topology>
    </subcellularLocation>
</comment>
<dbReference type="InterPro" id="IPR013525">
    <property type="entry name" value="ABC2_TM"/>
</dbReference>
<accession>A0A941ED73</accession>
<keyword evidence="3 5" id="KW-1133">Transmembrane helix</keyword>
<dbReference type="PANTHER" id="PTHR43027">
    <property type="entry name" value="DOXORUBICIN RESISTANCE ABC TRANSPORTER PERMEASE PROTEIN DRRC-RELATED"/>
    <property type="match status" value="1"/>
</dbReference>
<evidence type="ECO:0000259" key="6">
    <source>
        <dbReference type="Pfam" id="PF01061"/>
    </source>
</evidence>
<reference evidence="7" key="1">
    <citation type="submission" date="2021-04" db="EMBL/GenBank/DDBJ databases">
        <title>Genome based classification of Actinospica acidithermotolerans sp. nov., an actinobacterium isolated from an Indonesian hot spring.</title>
        <authorList>
            <person name="Kusuma A.B."/>
            <person name="Putra K.E."/>
            <person name="Nafisah S."/>
            <person name="Loh J."/>
            <person name="Nouioui I."/>
            <person name="Goodfellow M."/>
        </authorList>
    </citation>
    <scope>NUCLEOTIDE SEQUENCE</scope>
    <source>
        <strain evidence="7">MGRD01-02</strain>
    </source>
</reference>
<sequence length="261" mass="27259">MTAMTVDTAAAPARLRRGLTVKGFFALAAMHLKLMRREPGAFVTILLPVVLLTIFGSIASAKTPQADLGGRSVLDVYVPTIAAMTPLMVACTVLPGAMASFRERNTLRRFQVSPVPPGGMLAALVSVLAAFAALSVVLIVLLGTLVFGAKLPPNLGAVISAFALGFVAVIAVGMVPAAVATTNTMANGIGIPFMILNFFFAGLYIPIAQMPHVMQTIGEYVPFGAVMDAWSGTGALWQHLAVLAGYTVLGGLASAKLFRWE</sequence>
<feature type="transmembrane region" description="Helical" evidence="5">
    <location>
        <begin position="189"/>
        <end position="207"/>
    </location>
</feature>
<evidence type="ECO:0000313" key="8">
    <source>
        <dbReference type="Proteomes" id="UP000676325"/>
    </source>
</evidence>
<feature type="transmembrane region" description="Helical" evidence="5">
    <location>
        <begin position="236"/>
        <end position="258"/>
    </location>
</feature>
<dbReference type="InterPro" id="IPR052902">
    <property type="entry name" value="ABC-2_transporter"/>
</dbReference>
<evidence type="ECO:0000256" key="3">
    <source>
        <dbReference type="ARBA" id="ARBA00022989"/>
    </source>
</evidence>
<dbReference type="AlphaFoldDB" id="A0A941ED73"/>
<evidence type="ECO:0000256" key="5">
    <source>
        <dbReference type="SAM" id="Phobius"/>
    </source>
</evidence>
<keyword evidence="4 5" id="KW-0472">Membrane</keyword>
<dbReference type="GO" id="GO:0016020">
    <property type="term" value="C:membrane"/>
    <property type="evidence" value="ECO:0007669"/>
    <property type="project" value="UniProtKB-SubCell"/>
</dbReference>
<dbReference type="RefSeq" id="WP_212520486.1">
    <property type="nucleotide sequence ID" value="NZ_JAGSOH010000083.1"/>
</dbReference>
<dbReference type="Pfam" id="PF01061">
    <property type="entry name" value="ABC2_membrane"/>
    <property type="match status" value="1"/>
</dbReference>
<feature type="transmembrane region" description="Helical" evidence="5">
    <location>
        <begin position="81"/>
        <end position="101"/>
    </location>
</feature>
<keyword evidence="2 5" id="KW-0812">Transmembrane</keyword>
<gene>
    <name evidence="7" type="ORF">KDK95_23800</name>
</gene>
<keyword evidence="8" id="KW-1185">Reference proteome</keyword>
<evidence type="ECO:0000256" key="1">
    <source>
        <dbReference type="ARBA" id="ARBA00004141"/>
    </source>
</evidence>
<evidence type="ECO:0000256" key="2">
    <source>
        <dbReference type="ARBA" id="ARBA00022692"/>
    </source>
</evidence>
<dbReference type="PANTHER" id="PTHR43027:SF2">
    <property type="entry name" value="TRANSPORT PERMEASE PROTEIN"/>
    <property type="match status" value="1"/>
</dbReference>
<evidence type="ECO:0000256" key="4">
    <source>
        <dbReference type="ARBA" id="ARBA00023136"/>
    </source>
</evidence>
<feature type="domain" description="ABC-2 type transporter transmembrane" evidence="6">
    <location>
        <begin position="24"/>
        <end position="229"/>
    </location>
</feature>
<feature type="transmembrane region" description="Helical" evidence="5">
    <location>
        <begin position="121"/>
        <end position="149"/>
    </location>
</feature>
<protein>
    <submittedName>
        <fullName evidence="7">ABC transporter permease</fullName>
    </submittedName>
</protein>
<organism evidence="7 8">
    <name type="scientific">Actinospica acidithermotolerans</name>
    <dbReference type="NCBI Taxonomy" id="2828514"/>
    <lineage>
        <taxon>Bacteria</taxon>
        <taxon>Bacillati</taxon>
        <taxon>Actinomycetota</taxon>
        <taxon>Actinomycetes</taxon>
        <taxon>Catenulisporales</taxon>
        <taxon>Actinospicaceae</taxon>
        <taxon>Actinospica</taxon>
    </lineage>
</organism>
<dbReference type="GO" id="GO:0140359">
    <property type="term" value="F:ABC-type transporter activity"/>
    <property type="evidence" value="ECO:0007669"/>
    <property type="project" value="InterPro"/>
</dbReference>
<feature type="transmembrane region" description="Helical" evidence="5">
    <location>
        <begin position="40"/>
        <end position="61"/>
    </location>
</feature>
<dbReference type="Proteomes" id="UP000676325">
    <property type="component" value="Unassembled WGS sequence"/>
</dbReference>
<dbReference type="EMBL" id="JAGSOH010000083">
    <property type="protein sequence ID" value="MBR7829351.1"/>
    <property type="molecule type" value="Genomic_DNA"/>
</dbReference>
<comment type="caution">
    <text evidence="7">The sequence shown here is derived from an EMBL/GenBank/DDBJ whole genome shotgun (WGS) entry which is preliminary data.</text>
</comment>